<proteinExistence type="predicted"/>
<dbReference type="EMBL" id="QKTW01000009">
    <property type="protein sequence ID" value="PZF73891.1"/>
    <property type="molecule type" value="Genomic_DNA"/>
</dbReference>
<evidence type="ECO:0000313" key="1">
    <source>
        <dbReference type="EMBL" id="PZF73891.1"/>
    </source>
</evidence>
<keyword evidence="2" id="KW-1185">Reference proteome</keyword>
<dbReference type="AlphaFoldDB" id="A0A2W2AF22"/>
<comment type="caution">
    <text evidence="1">The sequence shown here is derived from an EMBL/GenBank/DDBJ whole genome shotgun (WGS) entry which is preliminary data.</text>
</comment>
<accession>A0A2W2AF22</accession>
<gene>
    <name evidence="1" type="ORF">DN068_05995</name>
</gene>
<protein>
    <submittedName>
        <fullName evidence="1">Uncharacterized protein</fullName>
    </submittedName>
</protein>
<evidence type="ECO:0000313" key="2">
    <source>
        <dbReference type="Proteomes" id="UP000248745"/>
    </source>
</evidence>
<reference evidence="1 2" key="1">
    <citation type="submission" date="2018-06" db="EMBL/GenBank/DDBJ databases">
        <title>Mucibacter soli gen. nov., sp. nov., a new member of the family Chitinophagaceae producing mucin.</title>
        <authorList>
            <person name="Kim M.-K."/>
            <person name="Park S."/>
            <person name="Kim T.-S."/>
            <person name="Joung Y."/>
            <person name="Han J.-H."/>
            <person name="Kim S.B."/>
        </authorList>
    </citation>
    <scope>NUCLEOTIDE SEQUENCE [LARGE SCALE GENOMIC DNA]</scope>
    <source>
        <strain evidence="1 2">R1-15</strain>
    </source>
</reference>
<name>A0A2W2AF22_9BACT</name>
<sequence>MKKACISRRRTRFYHQEKTKTITMSVDFLDEETSQIQTDSQLKAGALSVVPSSVDVSGIELRMLPPFIRDNRTLRIWPFPGYAKLYCLTIVISDVANQLTGLMDLNAFPRIGKNEFLPVNKSIFYWEDKDGASQAPNQLHTMCSVIKSKESLRETGDIMTHVKDDAEYKSLVDKLSSVVADTASFAAVTNISMQIANIVGQYLGKVDDKPIGTVVNSYTRLHGDWDKLGITPIAAATKNVDFNFELVIRDRNREQPAATSGTTTSRLVLPLRDHALQFSGMLPM</sequence>
<organism evidence="1 2">
    <name type="scientific">Taibaiella soli</name>
    <dbReference type="NCBI Taxonomy" id="1649169"/>
    <lineage>
        <taxon>Bacteria</taxon>
        <taxon>Pseudomonadati</taxon>
        <taxon>Bacteroidota</taxon>
        <taxon>Chitinophagia</taxon>
        <taxon>Chitinophagales</taxon>
        <taxon>Chitinophagaceae</taxon>
        <taxon>Taibaiella</taxon>
    </lineage>
</organism>
<dbReference type="Proteomes" id="UP000248745">
    <property type="component" value="Unassembled WGS sequence"/>
</dbReference>